<keyword evidence="4" id="KW-1185">Reference proteome</keyword>
<organism evidence="3">
    <name type="scientific">Oryza glumipatula</name>
    <dbReference type="NCBI Taxonomy" id="40148"/>
    <lineage>
        <taxon>Eukaryota</taxon>
        <taxon>Viridiplantae</taxon>
        <taxon>Streptophyta</taxon>
        <taxon>Embryophyta</taxon>
        <taxon>Tracheophyta</taxon>
        <taxon>Spermatophyta</taxon>
        <taxon>Magnoliopsida</taxon>
        <taxon>Liliopsida</taxon>
        <taxon>Poales</taxon>
        <taxon>Poaceae</taxon>
        <taxon>BOP clade</taxon>
        <taxon>Oryzoideae</taxon>
        <taxon>Oryzeae</taxon>
        <taxon>Oryzinae</taxon>
        <taxon>Oryza</taxon>
    </lineage>
</organism>
<dbReference type="InterPro" id="IPR012677">
    <property type="entry name" value="Nucleotide-bd_a/b_plait_sf"/>
</dbReference>
<dbReference type="Gene3D" id="3.30.70.330">
    <property type="match status" value="1"/>
</dbReference>
<dbReference type="InterPro" id="IPR021790">
    <property type="entry name" value="PTBP1-like_RRM2"/>
</dbReference>
<proteinExistence type="predicted"/>
<dbReference type="Pfam" id="PF11835">
    <property type="entry name" value="RRM_8"/>
    <property type="match status" value="1"/>
</dbReference>
<feature type="region of interest" description="Disordered" evidence="1">
    <location>
        <begin position="150"/>
        <end position="176"/>
    </location>
</feature>
<protein>
    <recommendedName>
        <fullName evidence="2">PTBP1-like RNA recognition motif 2 domain-containing protein</fullName>
    </recommendedName>
</protein>
<evidence type="ECO:0000256" key="1">
    <source>
        <dbReference type="SAM" id="MobiDB-lite"/>
    </source>
</evidence>
<reference evidence="3" key="1">
    <citation type="submission" date="2015-04" db="UniProtKB">
        <authorList>
            <consortium name="EnsemblPlants"/>
        </authorList>
    </citation>
    <scope>IDENTIFICATION</scope>
</reference>
<accession>A0A0E0BT14</accession>
<dbReference type="HOGENOM" id="CLU_011184_0_0_1"/>
<name>A0A0E0BT14_9ORYZ</name>
<evidence type="ECO:0000313" key="3">
    <source>
        <dbReference type="EnsemblPlants" id="OGLUM12G14540.1"/>
    </source>
</evidence>
<dbReference type="Gramene" id="OGLUM12G14540.1">
    <property type="protein sequence ID" value="OGLUM12G14540.1"/>
    <property type="gene ID" value="OGLUM12G14540"/>
</dbReference>
<dbReference type="Proteomes" id="UP000026961">
    <property type="component" value="Chromosome 12"/>
</dbReference>
<dbReference type="EnsemblPlants" id="OGLUM12G14540.1">
    <property type="protein sequence ID" value="OGLUM12G14540.1"/>
    <property type="gene ID" value="OGLUM12G14540"/>
</dbReference>
<feature type="domain" description="PTBP1-like RNA recognition motif 2" evidence="2">
    <location>
        <begin position="84"/>
        <end position="135"/>
    </location>
</feature>
<dbReference type="STRING" id="40148.A0A0E0BT14"/>
<evidence type="ECO:0000313" key="4">
    <source>
        <dbReference type="Proteomes" id="UP000026961"/>
    </source>
</evidence>
<feature type="compositionally biased region" description="Low complexity" evidence="1">
    <location>
        <begin position="150"/>
        <end position="167"/>
    </location>
</feature>
<evidence type="ECO:0000259" key="2">
    <source>
        <dbReference type="Pfam" id="PF11835"/>
    </source>
</evidence>
<sequence length="327" mass="35732">MRMSWDRDNMVSNQSIRGVSRVEIVWESVGGGRGSQQLRGGVFEGDAHHLFGEMSGYLGGDSGAILLRHREPHLLSNNNRGAMSVTVQVLATSAWHDEALVSFMSSHDAERARSATHGHNIYDGCCQLDIQYAQPLFGGNADVTPTKCSTLGSSRTTTRSTIESSPTASSHVFPAAMNSSTPSTTIVGIAIPPPSIKTDKVEGDMAQVEMKPEETPGVVCQDDCHAHQHARDMPRHQVHSVQSSFNNPWFGHRAISVVYLTCYGCLDRSSEYTASSSPVPPWREAIIPWNKAEMTLGSWPLPWPDPQLSQGSKGVVMKLLWNWPPPS</sequence>
<dbReference type="AlphaFoldDB" id="A0A0E0BT14"/>
<dbReference type="eggNOG" id="KOG1190">
    <property type="taxonomic scope" value="Eukaryota"/>
</dbReference>
<reference evidence="3" key="2">
    <citation type="submission" date="2018-05" db="EMBL/GenBank/DDBJ databases">
        <title>OgluRS3 (Oryza glumaepatula Reference Sequence Version 3).</title>
        <authorList>
            <person name="Zhang J."/>
            <person name="Kudrna D."/>
            <person name="Lee S."/>
            <person name="Talag J."/>
            <person name="Welchert J."/>
            <person name="Wing R.A."/>
        </authorList>
    </citation>
    <scope>NUCLEOTIDE SEQUENCE [LARGE SCALE GENOMIC DNA]</scope>
</reference>